<dbReference type="PANTHER" id="PTHR35971">
    <property type="entry name" value="SI:DKEY-31G6.6"/>
    <property type="match status" value="1"/>
</dbReference>
<reference evidence="8" key="1">
    <citation type="submission" date="2022-11" db="UniProtKB">
        <authorList>
            <consortium name="WormBaseParasite"/>
        </authorList>
    </citation>
    <scope>IDENTIFICATION</scope>
</reference>
<keyword evidence="2" id="KW-0963">Cytoplasm</keyword>
<feature type="compositionally biased region" description="Polar residues" evidence="5">
    <location>
        <begin position="704"/>
        <end position="715"/>
    </location>
</feature>
<dbReference type="CDD" id="cd00096">
    <property type="entry name" value="Ig"/>
    <property type="match status" value="1"/>
</dbReference>
<name>A0A915DL89_9BILA</name>
<evidence type="ECO:0000256" key="1">
    <source>
        <dbReference type="ARBA" id="ARBA00004496"/>
    </source>
</evidence>
<accession>A0A915DL89</accession>
<evidence type="ECO:0000313" key="7">
    <source>
        <dbReference type="Proteomes" id="UP000887574"/>
    </source>
</evidence>
<dbReference type="InterPro" id="IPR007110">
    <property type="entry name" value="Ig-like_dom"/>
</dbReference>
<dbReference type="SMART" id="SM00409">
    <property type="entry name" value="IG"/>
    <property type="match status" value="2"/>
</dbReference>
<dbReference type="SUPFAM" id="SSF48726">
    <property type="entry name" value="Immunoglobulin"/>
    <property type="match status" value="3"/>
</dbReference>
<evidence type="ECO:0000313" key="8">
    <source>
        <dbReference type="WBParaSite" id="jg2070"/>
    </source>
</evidence>
<dbReference type="InterPro" id="IPR003599">
    <property type="entry name" value="Ig_sub"/>
</dbReference>
<evidence type="ECO:0000256" key="2">
    <source>
        <dbReference type="ARBA" id="ARBA00022490"/>
    </source>
</evidence>
<feature type="compositionally biased region" description="Low complexity" evidence="5">
    <location>
        <begin position="265"/>
        <end position="274"/>
    </location>
</feature>
<sequence>MRRLAENFIFRKIKRLRKTESGRSISEEEEWREEVHLIRDDDSAEQPAYPHYPHYFSNTSSSLSSKTPPKVPPKPASSTTSDPWASLYDGEFGSDGTGSTILHRPTRQPEENVTESFAIHSSYSETSQKIFNWLWRTPTNSISERIANEEVADVLKDCNSMVGVDPINDFSAIVTPIKPEATSQAKGSAFTYHIHSNTSLVHRAHQRPPSAPPYLVQTNSYCHSAKVIEITQEWRLGRESEVGQARGVFVPWEAGAQTMSNHGFSSLPPKSPSSMLASRPSLQPSKGRSSPLPPLNRPTPPLRLFKTGSITPQTNGHLTLPSARPKEPLQLHKTRSEHPANPFTYIDSQQYSSLKQTIKQVEQDLDSAQALTLESRANEARLIEQAIWAISERLSPHPNVTWTKAQAAANEELLRTRLAEMILNLNDTPVSFNSKLPATNQVSKQQEQVSNYHYGLLKEPIEILRQKLNCLEQFVEEEDSIQEELTTLKHLPTPDRHTPTNQMTPLIVVVKGKLTDLEDITQEEGKAAAKSGRSTPYEERRTIYDLLTKINEEINTIHELCRSEEPSKVCFHLDAILETLRGQEKKTNGLQNGLGSSKRPFNRTESQPPSNGMTSSSTSKELDAESSATISTMQESVNSFVFGRQAPKPLLQASNKPSQSNQLPKKPLPRRLLEEEALSNHFKPPPSPTYGHRLLPEPVPSLPQTPKSRQHQPTAGHSLAQVEVSVQLNRRAEHQLAKGSLPIGVLNMQMSQYIFHEEEEDKEDQVSMDRSVQMVCEESDDTTTTNNTSSQLKGTVNTFHTPPQTHIDLTGLIHSAEHSPLPFSQIGYNFSVDQKGASKSATHPRKDSGIPVDPSPALINPQQRSVTPLQAPGPILVHLKVPQEDEEEGTSSCLSLSENVPILFRKVSDLSGRKETAILTDEEGEQPSTSLSTMHVYNLKTSCTETFDLRRRRRHALLNAVVFPEARAQITATFLGDSFQIDIERMSETGRESVVMVSEEFYSKKMKITRKSPTSSPILERRSNSKSDDESVFVDTLAKLNVSIMARSAKDDVHVHLEEIPWGQVDLETTVSPPTQQHQQPMERSFNSEAGGASLLFNIHVAENQDEARSLASHRLEAGSETKSLAGLSERTNLSLSHSQEDLDIATYVIKQGSTASITCELNNYVDKTRPIEWYRNGKERVGPLGNGQPSKFERISHDLLEVLVIQNVQVEDGQLYSIKVNGEMYPVAYLIIEEGDESQSTPKFLSKTPQTMFVMQGQTAIMSCQMNKSRLDVVWYKETEQLVPGNDDRVFFESTGNGWYRVIVEDVDFGDQGTYFACWEQNSICITLLVEEKIDEREVQVTCELDTTSEQLADQPSPHLHWQRNNRDLNTSEAGSGKFEHVISNNKHYLIIHNAQPKDSGVYSVRINETRFKVAQITISDGLLNRQLSGSRIKRISNNSLNMA</sequence>
<dbReference type="Proteomes" id="UP000887574">
    <property type="component" value="Unplaced"/>
</dbReference>
<protein>
    <submittedName>
        <fullName evidence="8">Ig-like domain-containing protein</fullName>
    </submittedName>
</protein>
<feature type="compositionally biased region" description="Pro residues" evidence="5">
    <location>
        <begin position="291"/>
        <end position="301"/>
    </location>
</feature>
<dbReference type="GO" id="GO:0005737">
    <property type="term" value="C:cytoplasm"/>
    <property type="evidence" value="ECO:0007669"/>
    <property type="project" value="UniProtKB-SubCell"/>
</dbReference>
<dbReference type="Pfam" id="PF07679">
    <property type="entry name" value="I-set"/>
    <property type="match status" value="1"/>
</dbReference>
<dbReference type="InterPro" id="IPR036179">
    <property type="entry name" value="Ig-like_dom_sf"/>
</dbReference>
<dbReference type="WBParaSite" id="jg2070">
    <property type="protein sequence ID" value="jg2070"/>
    <property type="gene ID" value="jg2070"/>
</dbReference>
<dbReference type="Gene3D" id="2.60.40.10">
    <property type="entry name" value="Immunoglobulins"/>
    <property type="match status" value="3"/>
</dbReference>
<evidence type="ECO:0000256" key="4">
    <source>
        <dbReference type="ARBA" id="ARBA00023157"/>
    </source>
</evidence>
<keyword evidence="4" id="KW-1015">Disulfide bond</keyword>
<feature type="region of interest" description="Disordered" evidence="5">
    <location>
        <begin position="260"/>
        <end position="301"/>
    </location>
</feature>
<keyword evidence="3" id="KW-0597">Phosphoprotein</keyword>
<feature type="compositionally biased region" description="Polar residues" evidence="5">
    <location>
        <begin position="603"/>
        <end position="619"/>
    </location>
</feature>
<dbReference type="InterPro" id="IPR013783">
    <property type="entry name" value="Ig-like_fold"/>
</dbReference>
<evidence type="ECO:0000256" key="5">
    <source>
        <dbReference type="SAM" id="MobiDB-lite"/>
    </source>
</evidence>
<feature type="domain" description="Ig-like" evidence="6">
    <location>
        <begin position="1340"/>
        <end position="1421"/>
    </location>
</feature>
<feature type="compositionally biased region" description="Low complexity" evidence="5">
    <location>
        <begin position="57"/>
        <end position="68"/>
    </location>
</feature>
<evidence type="ECO:0000256" key="3">
    <source>
        <dbReference type="ARBA" id="ARBA00022553"/>
    </source>
</evidence>
<feature type="region of interest" description="Disordered" evidence="5">
    <location>
        <begin position="18"/>
        <end position="84"/>
    </location>
</feature>
<keyword evidence="7" id="KW-1185">Reference proteome</keyword>
<comment type="subcellular location">
    <subcellularLocation>
        <location evidence="1">Cytoplasm</location>
    </subcellularLocation>
</comment>
<feature type="domain" description="Ig-like" evidence="6">
    <location>
        <begin position="1243"/>
        <end position="1316"/>
    </location>
</feature>
<dbReference type="InterPro" id="IPR052385">
    <property type="entry name" value="Obscurin/Obscurin-like_Reg"/>
</dbReference>
<dbReference type="PROSITE" id="PS50835">
    <property type="entry name" value="IG_LIKE"/>
    <property type="match status" value="3"/>
</dbReference>
<dbReference type="InterPro" id="IPR013098">
    <property type="entry name" value="Ig_I-set"/>
</dbReference>
<feature type="region of interest" description="Disordered" evidence="5">
    <location>
        <begin position="680"/>
        <end position="716"/>
    </location>
</feature>
<feature type="domain" description="Ig-like" evidence="6">
    <location>
        <begin position="1150"/>
        <end position="1218"/>
    </location>
</feature>
<evidence type="ECO:0000259" key="6">
    <source>
        <dbReference type="PROSITE" id="PS50835"/>
    </source>
</evidence>
<feature type="region of interest" description="Disordered" evidence="5">
    <location>
        <begin position="584"/>
        <end position="629"/>
    </location>
</feature>
<organism evidence="7 8">
    <name type="scientific">Ditylenchus dipsaci</name>
    <dbReference type="NCBI Taxonomy" id="166011"/>
    <lineage>
        <taxon>Eukaryota</taxon>
        <taxon>Metazoa</taxon>
        <taxon>Ecdysozoa</taxon>
        <taxon>Nematoda</taxon>
        <taxon>Chromadorea</taxon>
        <taxon>Rhabditida</taxon>
        <taxon>Tylenchina</taxon>
        <taxon>Tylenchomorpha</taxon>
        <taxon>Sphaerularioidea</taxon>
        <taxon>Anguinidae</taxon>
        <taxon>Anguininae</taxon>
        <taxon>Ditylenchus</taxon>
    </lineage>
</organism>
<dbReference type="PANTHER" id="PTHR35971:SF5">
    <property type="entry name" value="OBSCURIN LIKE CYTOSKELETAL ADAPTOR 1"/>
    <property type="match status" value="1"/>
</dbReference>
<feature type="region of interest" description="Disordered" evidence="5">
    <location>
        <begin position="835"/>
        <end position="857"/>
    </location>
</feature>
<proteinExistence type="predicted"/>
<feature type="region of interest" description="Disordered" evidence="5">
    <location>
        <begin position="779"/>
        <end position="799"/>
    </location>
</feature>